<dbReference type="PROSITE" id="PS00086">
    <property type="entry name" value="CYTOCHROME_P450"/>
    <property type="match status" value="1"/>
</dbReference>
<dbReference type="InterPro" id="IPR017972">
    <property type="entry name" value="Cyt_P450_CS"/>
</dbReference>
<comment type="caution">
    <text evidence="9">The sequence shown here is derived from an EMBL/GenBank/DDBJ whole genome shotgun (WGS) entry which is preliminary data.</text>
</comment>
<evidence type="ECO:0000313" key="10">
    <source>
        <dbReference type="Proteomes" id="UP001209540"/>
    </source>
</evidence>
<dbReference type="PRINTS" id="PR00463">
    <property type="entry name" value="EP450I"/>
</dbReference>
<evidence type="ECO:0000256" key="5">
    <source>
        <dbReference type="ARBA" id="ARBA00023004"/>
    </source>
</evidence>
<dbReference type="InterPro" id="IPR050196">
    <property type="entry name" value="Cytochrome_P450_Monoox"/>
</dbReference>
<evidence type="ECO:0000256" key="2">
    <source>
        <dbReference type="ARBA" id="ARBA00022617"/>
    </source>
</evidence>
<feature type="binding site" description="axial binding residue" evidence="7">
    <location>
        <position position="484"/>
    </location>
    <ligand>
        <name>heme</name>
        <dbReference type="ChEBI" id="CHEBI:30413"/>
    </ligand>
    <ligandPart>
        <name>Fe</name>
        <dbReference type="ChEBI" id="CHEBI:18248"/>
    </ligandPart>
</feature>
<keyword evidence="4 8" id="KW-0560">Oxidoreductase</keyword>
<keyword evidence="6 8" id="KW-0503">Monooxygenase</keyword>
<evidence type="ECO:0000256" key="3">
    <source>
        <dbReference type="ARBA" id="ARBA00022723"/>
    </source>
</evidence>
<dbReference type="InterPro" id="IPR001128">
    <property type="entry name" value="Cyt_P450"/>
</dbReference>
<name>A0AAD5P9V0_9FUNG</name>
<evidence type="ECO:0000256" key="4">
    <source>
        <dbReference type="ARBA" id="ARBA00023002"/>
    </source>
</evidence>
<dbReference type="Pfam" id="PF00067">
    <property type="entry name" value="p450"/>
    <property type="match status" value="1"/>
</dbReference>
<proteinExistence type="inferred from homology"/>
<dbReference type="InterPro" id="IPR002401">
    <property type="entry name" value="Cyt_P450_E_grp-I"/>
</dbReference>
<dbReference type="EMBL" id="JAIXMP010000029">
    <property type="protein sequence ID" value="KAI9251834.1"/>
    <property type="molecule type" value="Genomic_DNA"/>
</dbReference>
<gene>
    <name evidence="9" type="ORF">BDA99DRAFT_521303</name>
</gene>
<dbReference type="GO" id="GO:0005506">
    <property type="term" value="F:iron ion binding"/>
    <property type="evidence" value="ECO:0007669"/>
    <property type="project" value="InterPro"/>
</dbReference>
<dbReference type="PRINTS" id="PR00385">
    <property type="entry name" value="P450"/>
</dbReference>
<sequence length="542" mass="61841">MEPVSKVWASQLLPYVNNVLLKLLDSNNGNSNNGTVTRKIISISAALFLFYITYDKVMRPPKQLRHITHGNPIKTLMAALRQLSADEITRSIGYPLSSQTENGLYTRFDATGWTVIINDPAIAKEYLFKSTTFVKSPLSDDFAGTLITRFIVGPNILFLSGQHWLDQRKIANPAFRRSMPVALFGRLTEKLFNVIDTTGDTSDVYDLMERWTLDALGNAGFGFDFDAISSKQNKWVKKYNDIINATQNPIYGLFPILERRFLNWIPSRKKSHQDMDEFHDMIQCLIDKKRKLIQEQKESGISVMGDPERDLLTMMIEGGQEEGQGLTDAELLSNVYVFLFAGHDTTASAISFAICFLAMYPEIQQRAREEAIKILGDEPKNVAPTVEQSQKMVYTEQIIKETLRMYAPVDYLVPRCAVKDTELGGVFIPKGTQVTVSIYQLHHSPRVWNDNPDKFNPDRFASNTNTSSIENYDWIPFSTGARKCIGMNFSLSEQRLFLPMLLRKYVWRLPKDTIHSPERIVTKQNLGVMSPKNLNVIFERRY</sequence>
<dbReference type="GO" id="GO:0004497">
    <property type="term" value="F:monooxygenase activity"/>
    <property type="evidence" value="ECO:0007669"/>
    <property type="project" value="UniProtKB-KW"/>
</dbReference>
<protein>
    <submittedName>
        <fullName evidence="9">Cytochrome P450</fullName>
    </submittedName>
</protein>
<dbReference type="AlphaFoldDB" id="A0AAD5P9V0"/>
<comment type="similarity">
    <text evidence="1 8">Belongs to the cytochrome P450 family.</text>
</comment>
<keyword evidence="3 7" id="KW-0479">Metal-binding</keyword>
<evidence type="ECO:0000256" key="7">
    <source>
        <dbReference type="PIRSR" id="PIRSR602401-1"/>
    </source>
</evidence>
<dbReference type="SUPFAM" id="SSF48264">
    <property type="entry name" value="Cytochrome P450"/>
    <property type="match status" value="1"/>
</dbReference>
<comment type="cofactor">
    <cofactor evidence="7">
        <name>heme</name>
        <dbReference type="ChEBI" id="CHEBI:30413"/>
    </cofactor>
</comment>
<dbReference type="InterPro" id="IPR036396">
    <property type="entry name" value="Cyt_P450_sf"/>
</dbReference>
<dbReference type="GO" id="GO:0020037">
    <property type="term" value="F:heme binding"/>
    <property type="evidence" value="ECO:0007669"/>
    <property type="project" value="InterPro"/>
</dbReference>
<keyword evidence="5 7" id="KW-0408">Iron</keyword>
<dbReference type="PANTHER" id="PTHR24291">
    <property type="entry name" value="CYTOCHROME P450 FAMILY 4"/>
    <property type="match status" value="1"/>
</dbReference>
<evidence type="ECO:0000256" key="6">
    <source>
        <dbReference type="ARBA" id="ARBA00023033"/>
    </source>
</evidence>
<evidence type="ECO:0000256" key="8">
    <source>
        <dbReference type="RuleBase" id="RU000461"/>
    </source>
</evidence>
<dbReference type="Proteomes" id="UP001209540">
    <property type="component" value="Unassembled WGS sequence"/>
</dbReference>
<reference evidence="9" key="2">
    <citation type="submission" date="2023-02" db="EMBL/GenBank/DDBJ databases">
        <authorList>
            <consortium name="DOE Joint Genome Institute"/>
            <person name="Mondo S.J."/>
            <person name="Chang Y."/>
            <person name="Wang Y."/>
            <person name="Ahrendt S."/>
            <person name="Andreopoulos W."/>
            <person name="Barry K."/>
            <person name="Beard J."/>
            <person name="Benny G.L."/>
            <person name="Blankenship S."/>
            <person name="Bonito G."/>
            <person name="Cuomo C."/>
            <person name="Desiro A."/>
            <person name="Gervers K.A."/>
            <person name="Hundley H."/>
            <person name="Kuo A."/>
            <person name="LaButti K."/>
            <person name="Lang B.F."/>
            <person name="Lipzen A."/>
            <person name="O'Donnell K."/>
            <person name="Pangilinan J."/>
            <person name="Reynolds N."/>
            <person name="Sandor L."/>
            <person name="Smith M.W."/>
            <person name="Tsang A."/>
            <person name="Grigoriev I.V."/>
            <person name="Stajich J.E."/>
            <person name="Spatafora J.W."/>
        </authorList>
    </citation>
    <scope>NUCLEOTIDE SEQUENCE</scope>
    <source>
        <strain evidence="9">RSA 2281</strain>
    </source>
</reference>
<accession>A0AAD5P9V0</accession>
<dbReference type="PANTHER" id="PTHR24291:SF50">
    <property type="entry name" value="BIFUNCTIONAL ALBAFLAVENONE MONOOXYGENASE_TERPENE SYNTHASE"/>
    <property type="match status" value="1"/>
</dbReference>
<keyword evidence="10" id="KW-1185">Reference proteome</keyword>
<dbReference type="Gene3D" id="1.10.630.10">
    <property type="entry name" value="Cytochrome P450"/>
    <property type="match status" value="1"/>
</dbReference>
<organism evidence="9 10">
    <name type="scientific">Phascolomyces articulosus</name>
    <dbReference type="NCBI Taxonomy" id="60185"/>
    <lineage>
        <taxon>Eukaryota</taxon>
        <taxon>Fungi</taxon>
        <taxon>Fungi incertae sedis</taxon>
        <taxon>Mucoromycota</taxon>
        <taxon>Mucoromycotina</taxon>
        <taxon>Mucoromycetes</taxon>
        <taxon>Mucorales</taxon>
        <taxon>Lichtheimiaceae</taxon>
        <taxon>Phascolomyces</taxon>
    </lineage>
</organism>
<reference evidence="9" key="1">
    <citation type="journal article" date="2022" name="IScience">
        <title>Evolution of zygomycete secretomes and the origins of terrestrial fungal ecologies.</title>
        <authorList>
            <person name="Chang Y."/>
            <person name="Wang Y."/>
            <person name="Mondo S."/>
            <person name="Ahrendt S."/>
            <person name="Andreopoulos W."/>
            <person name="Barry K."/>
            <person name="Beard J."/>
            <person name="Benny G.L."/>
            <person name="Blankenship S."/>
            <person name="Bonito G."/>
            <person name="Cuomo C."/>
            <person name="Desiro A."/>
            <person name="Gervers K.A."/>
            <person name="Hundley H."/>
            <person name="Kuo A."/>
            <person name="LaButti K."/>
            <person name="Lang B.F."/>
            <person name="Lipzen A."/>
            <person name="O'Donnell K."/>
            <person name="Pangilinan J."/>
            <person name="Reynolds N."/>
            <person name="Sandor L."/>
            <person name="Smith M.E."/>
            <person name="Tsang A."/>
            <person name="Grigoriev I.V."/>
            <person name="Stajich J.E."/>
            <person name="Spatafora J.W."/>
        </authorList>
    </citation>
    <scope>NUCLEOTIDE SEQUENCE</scope>
    <source>
        <strain evidence="9">RSA 2281</strain>
    </source>
</reference>
<evidence type="ECO:0000256" key="1">
    <source>
        <dbReference type="ARBA" id="ARBA00010617"/>
    </source>
</evidence>
<dbReference type="GO" id="GO:0016705">
    <property type="term" value="F:oxidoreductase activity, acting on paired donors, with incorporation or reduction of molecular oxygen"/>
    <property type="evidence" value="ECO:0007669"/>
    <property type="project" value="InterPro"/>
</dbReference>
<keyword evidence="2 7" id="KW-0349">Heme</keyword>
<evidence type="ECO:0000313" key="9">
    <source>
        <dbReference type="EMBL" id="KAI9251834.1"/>
    </source>
</evidence>